<name>A0AAD8Y3N6_9STRA</name>
<sequence length="76" mass="8805">MASMQHPIVGDYMHGDKGTITRKNNCACMPHSCQWIHSALLQMMGKCYSSEVSYCYRVYTSILIEIYQMQMLHHTT</sequence>
<comment type="caution">
    <text evidence="1">The sequence shown here is derived from an EMBL/GenBank/DDBJ whole genome shotgun (WGS) entry which is preliminary data.</text>
</comment>
<evidence type="ECO:0000313" key="1">
    <source>
        <dbReference type="EMBL" id="KAK1738887.1"/>
    </source>
</evidence>
<protein>
    <submittedName>
        <fullName evidence="1">Uncharacterized protein</fullName>
    </submittedName>
</protein>
<organism evidence="1 2">
    <name type="scientific">Skeletonema marinoi</name>
    <dbReference type="NCBI Taxonomy" id="267567"/>
    <lineage>
        <taxon>Eukaryota</taxon>
        <taxon>Sar</taxon>
        <taxon>Stramenopiles</taxon>
        <taxon>Ochrophyta</taxon>
        <taxon>Bacillariophyta</taxon>
        <taxon>Coscinodiscophyceae</taxon>
        <taxon>Thalassiosirophycidae</taxon>
        <taxon>Thalassiosirales</taxon>
        <taxon>Skeletonemataceae</taxon>
        <taxon>Skeletonema</taxon>
        <taxon>Skeletonema marinoi-dohrnii complex</taxon>
    </lineage>
</organism>
<dbReference type="EMBL" id="JATAAI010000019">
    <property type="protein sequence ID" value="KAK1738887.1"/>
    <property type="molecule type" value="Genomic_DNA"/>
</dbReference>
<proteinExistence type="predicted"/>
<keyword evidence="2" id="KW-1185">Reference proteome</keyword>
<dbReference type="AlphaFoldDB" id="A0AAD8Y3N6"/>
<reference evidence="1" key="1">
    <citation type="submission" date="2023-06" db="EMBL/GenBank/DDBJ databases">
        <title>Survivors Of The Sea: Transcriptome response of Skeletonema marinoi to long-term dormancy.</title>
        <authorList>
            <person name="Pinder M.I.M."/>
            <person name="Kourtchenko O."/>
            <person name="Robertson E.K."/>
            <person name="Larsson T."/>
            <person name="Maumus F."/>
            <person name="Osuna-Cruz C.M."/>
            <person name="Vancaester E."/>
            <person name="Stenow R."/>
            <person name="Vandepoele K."/>
            <person name="Ploug H."/>
            <person name="Bruchert V."/>
            <person name="Godhe A."/>
            <person name="Topel M."/>
        </authorList>
    </citation>
    <scope>NUCLEOTIDE SEQUENCE</scope>
    <source>
        <strain evidence="1">R05AC</strain>
    </source>
</reference>
<dbReference type="Proteomes" id="UP001224775">
    <property type="component" value="Unassembled WGS sequence"/>
</dbReference>
<evidence type="ECO:0000313" key="2">
    <source>
        <dbReference type="Proteomes" id="UP001224775"/>
    </source>
</evidence>
<accession>A0AAD8Y3N6</accession>
<gene>
    <name evidence="1" type="ORF">QTG54_010203</name>
</gene>